<keyword evidence="3" id="KW-0804">Transcription</keyword>
<dbReference type="PANTHER" id="PTHR30514:SF1">
    <property type="entry name" value="HTH-TYPE TRANSCRIPTIONAL REGULATOR HEXR-RELATED"/>
    <property type="match status" value="1"/>
</dbReference>
<keyword evidence="7" id="KW-1185">Reference proteome</keyword>
<comment type="caution">
    <text evidence="6">The sequence shown here is derived from an EMBL/GenBank/DDBJ whole genome shotgun (WGS) entry which is preliminary data.</text>
</comment>
<organism evidence="6 7">
    <name type="scientific">Amedibacillus hominis</name>
    <dbReference type="NCBI Taxonomy" id="2897776"/>
    <lineage>
        <taxon>Bacteria</taxon>
        <taxon>Bacillati</taxon>
        <taxon>Bacillota</taxon>
        <taxon>Erysipelotrichia</taxon>
        <taxon>Erysipelotrichales</taxon>
        <taxon>Erysipelotrichaceae</taxon>
        <taxon>Amedibacillus</taxon>
    </lineage>
</organism>
<protein>
    <submittedName>
        <fullName evidence="6">MurR/RpiR family transcriptional regulator</fullName>
    </submittedName>
</protein>
<dbReference type="InterPro" id="IPR047640">
    <property type="entry name" value="RpiR-like"/>
</dbReference>
<name>A0ABS9R5J1_9FIRM</name>
<dbReference type="InterPro" id="IPR001347">
    <property type="entry name" value="SIS_dom"/>
</dbReference>
<evidence type="ECO:0000313" key="7">
    <source>
        <dbReference type="Proteomes" id="UP001202402"/>
    </source>
</evidence>
<dbReference type="CDD" id="cd05013">
    <property type="entry name" value="SIS_RpiR"/>
    <property type="match status" value="1"/>
</dbReference>
<dbReference type="RefSeq" id="WP_117452793.1">
    <property type="nucleotide sequence ID" value="NZ_JAKVPQ010000004.1"/>
</dbReference>
<dbReference type="SUPFAM" id="SSF46689">
    <property type="entry name" value="Homeodomain-like"/>
    <property type="match status" value="1"/>
</dbReference>
<feature type="domain" description="HTH rpiR-type" evidence="4">
    <location>
        <begin position="1"/>
        <end position="76"/>
    </location>
</feature>
<dbReference type="InterPro" id="IPR035472">
    <property type="entry name" value="RpiR-like_SIS"/>
</dbReference>
<accession>A0ABS9R5J1</accession>
<gene>
    <name evidence="6" type="ORF">LQE99_07185</name>
</gene>
<dbReference type="InterPro" id="IPR009057">
    <property type="entry name" value="Homeodomain-like_sf"/>
</dbReference>
<dbReference type="Gene3D" id="1.10.10.10">
    <property type="entry name" value="Winged helix-like DNA-binding domain superfamily/Winged helix DNA-binding domain"/>
    <property type="match status" value="1"/>
</dbReference>
<evidence type="ECO:0000259" key="5">
    <source>
        <dbReference type="PROSITE" id="PS51464"/>
    </source>
</evidence>
<dbReference type="EMBL" id="JAKVPQ010000004">
    <property type="protein sequence ID" value="MCH4284914.1"/>
    <property type="molecule type" value="Genomic_DNA"/>
</dbReference>
<evidence type="ECO:0000256" key="1">
    <source>
        <dbReference type="ARBA" id="ARBA00023015"/>
    </source>
</evidence>
<dbReference type="PANTHER" id="PTHR30514">
    <property type="entry name" value="GLUCOKINASE"/>
    <property type="match status" value="1"/>
</dbReference>
<dbReference type="InterPro" id="IPR036388">
    <property type="entry name" value="WH-like_DNA-bd_sf"/>
</dbReference>
<dbReference type="Proteomes" id="UP001202402">
    <property type="component" value="Unassembled WGS sequence"/>
</dbReference>
<proteinExistence type="predicted"/>
<evidence type="ECO:0000259" key="4">
    <source>
        <dbReference type="PROSITE" id="PS51071"/>
    </source>
</evidence>
<evidence type="ECO:0000256" key="3">
    <source>
        <dbReference type="ARBA" id="ARBA00023163"/>
    </source>
</evidence>
<evidence type="ECO:0000256" key="2">
    <source>
        <dbReference type="ARBA" id="ARBA00023125"/>
    </source>
</evidence>
<sequence length="281" mass="32669">MLIMEQLRDIEKFSDLEQRVADEILKDPKATLNLTIEDLAKKAYTSTATIVRLCKKLGMSGYGEFKIKLATEINTFVLQTERIMQEMPIRKEETPQDILQIMVNLHYQALTDAFHSMDIEAMNKAVDLLENADIITLYGREESLLIAEDLHLKFKRIGMPCVLEAMHGFQNPTLYRKDQKQVALIFSRYADSPDFKQLFQMLRLHEIPMIVVTANKESVLAKMSEALILFDNDESILKMGSFGSRTSMLYVSDCIYMMLFSRHFEDNKERLKNYYVHMKLK</sequence>
<dbReference type="Gene3D" id="3.40.50.10490">
    <property type="entry name" value="Glucose-6-phosphate isomerase like protein, domain 1"/>
    <property type="match status" value="1"/>
</dbReference>
<dbReference type="Pfam" id="PF01418">
    <property type="entry name" value="HTH_6"/>
    <property type="match status" value="1"/>
</dbReference>
<keyword evidence="1" id="KW-0805">Transcription regulation</keyword>
<dbReference type="PROSITE" id="PS51071">
    <property type="entry name" value="HTH_RPIR"/>
    <property type="match status" value="1"/>
</dbReference>
<dbReference type="Pfam" id="PF01380">
    <property type="entry name" value="SIS"/>
    <property type="match status" value="1"/>
</dbReference>
<dbReference type="InterPro" id="IPR000281">
    <property type="entry name" value="HTH_RpiR"/>
</dbReference>
<dbReference type="SUPFAM" id="SSF53697">
    <property type="entry name" value="SIS domain"/>
    <property type="match status" value="1"/>
</dbReference>
<feature type="domain" description="SIS" evidence="5">
    <location>
        <begin position="125"/>
        <end position="269"/>
    </location>
</feature>
<keyword evidence="2" id="KW-0238">DNA-binding</keyword>
<dbReference type="InterPro" id="IPR046348">
    <property type="entry name" value="SIS_dom_sf"/>
</dbReference>
<evidence type="ECO:0000313" key="6">
    <source>
        <dbReference type="EMBL" id="MCH4284914.1"/>
    </source>
</evidence>
<dbReference type="PROSITE" id="PS51464">
    <property type="entry name" value="SIS"/>
    <property type="match status" value="1"/>
</dbReference>
<reference evidence="6 7" key="1">
    <citation type="submission" date="2022-02" db="EMBL/GenBank/DDBJ databases">
        <title>Genome of Erysipelotrichaceae sp. nov. NSJ-176 isolated from human feces.</title>
        <authorList>
            <person name="Abdugheni R."/>
        </authorList>
    </citation>
    <scope>NUCLEOTIDE SEQUENCE [LARGE SCALE GENOMIC DNA]</scope>
    <source>
        <strain evidence="6 7">NSJ-176</strain>
    </source>
</reference>